<dbReference type="GO" id="GO:0060271">
    <property type="term" value="P:cilium assembly"/>
    <property type="evidence" value="ECO:0007669"/>
    <property type="project" value="InterPro"/>
</dbReference>
<dbReference type="PROSITE" id="PS50096">
    <property type="entry name" value="IQ"/>
    <property type="match status" value="3"/>
</dbReference>
<dbReference type="InterPro" id="IPR028765">
    <property type="entry name" value="IQCB1"/>
</dbReference>
<dbReference type="GO" id="GO:0005929">
    <property type="term" value="C:cilium"/>
    <property type="evidence" value="ECO:0007669"/>
    <property type="project" value="TreeGrafter"/>
</dbReference>
<accession>A0A814NL51</accession>
<dbReference type="EMBL" id="CAJNOV010002200">
    <property type="protein sequence ID" value="CAF1091959.1"/>
    <property type="molecule type" value="Genomic_DNA"/>
</dbReference>
<dbReference type="PANTHER" id="PTHR15673:SF2">
    <property type="entry name" value="IQ CALMODULIN-BINDING MOTIF-CONTAINING PROTEIN 1"/>
    <property type="match status" value="1"/>
</dbReference>
<dbReference type="InterPro" id="IPR000048">
    <property type="entry name" value="IQ_motif_EF-hand-BS"/>
</dbReference>
<proteinExistence type="predicted"/>
<evidence type="ECO:0000313" key="1">
    <source>
        <dbReference type="EMBL" id="CAF1091959.1"/>
    </source>
</evidence>
<gene>
    <name evidence="1" type="ORF">CJN711_LOCUS6710</name>
</gene>
<dbReference type="Proteomes" id="UP000663855">
    <property type="component" value="Unassembled WGS sequence"/>
</dbReference>
<name>A0A814NL51_9BILA</name>
<reference evidence="1" key="1">
    <citation type="submission" date="2021-02" db="EMBL/GenBank/DDBJ databases">
        <authorList>
            <person name="Nowell W R."/>
        </authorList>
    </citation>
    <scope>NUCLEOTIDE SEQUENCE</scope>
</reference>
<evidence type="ECO:0000313" key="2">
    <source>
        <dbReference type="Proteomes" id="UP000663855"/>
    </source>
</evidence>
<dbReference type="CDD" id="cd23767">
    <property type="entry name" value="IQCD"/>
    <property type="match status" value="2"/>
</dbReference>
<dbReference type="Gene3D" id="1.20.5.190">
    <property type="match status" value="2"/>
</dbReference>
<sequence length="653" mass="77038">MSSNLVGFAKELSRTKPGDLPEKFLQLDNILQRSKSITSVKHEIISLDILPILLLTLRQDFTAVPNGWRLASISLSKLACSCMCVELDRNNAKTKTWSTKFYDQYLPQGIDSFILLTRHMQDRYTHEKKSHIGQDYLSYMNTVISNLLELLAFHANEYSLIKQILVSPKFMELFLTDDVYLCSLMISMFEDVIRKSGRLTGASVFYELSNKLKQDYVNELAYKLTVFDNNDVGRAAVRALIAVCETDPNISKFYIATVRGLPTILQRWHGRGFGMDLQDLLAILNRGVKGGHYSREYQRENYAASKIQALWRGYTSRKRLEKANQAMKQFHNSFRKRKRRETEIKEEQRQRAEVQYLATRDHYRRLRQFKLQQIQAIQLLPASEIEKYLEIQRLRSATKIQAVFRGYLLRRTLADGDRDRLIMNRAARRIQRSFHRYRQRKQAELDRRQKRLEYIKPTILTEAKREELIEQIDKWRSERAPRAMSDEEFLALHGRAQEHLNRYVTTNRAWRRIEQRQRLLLHMLNNDSEFLLSNYPKLKFVMEPNNQTILTTNHLDQAATYLNHPSSAIRYRAREAHNEALKYARAPWYKGLQIANTQDDDDDDDEDEYFNRGGLDDFSRNDILSNPVRFEYEKRKFHQFTPNTTTSSIEHHQ</sequence>
<dbReference type="AlphaFoldDB" id="A0A814NL51"/>
<dbReference type="SMART" id="SM00015">
    <property type="entry name" value="IQ"/>
    <property type="match status" value="3"/>
</dbReference>
<dbReference type="PANTHER" id="PTHR15673">
    <property type="entry name" value="IQ CALMODULIN-BINDING MOTIF CONTAINING PROTEIN 1"/>
    <property type="match status" value="1"/>
</dbReference>
<dbReference type="GO" id="GO:0005516">
    <property type="term" value="F:calmodulin binding"/>
    <property type="evidence" value="ECO:0007669"/>
    <property type="project" value="InterPro"/>
</dbReference>
<comment type="caution">
    <text evidence="1">The sequence shown here is derived from an EMBL/GenBank/DDBJ whole genome shotgun (WGS) entry which is preliminary data.</text>
</comment>
<organism evidence="1 2">
    <name type="scientific">Rotaria magnacalcarata</name>
    <dbReference type="NCBI Taxonomy" id="392030"/>
    <lineage>
        <taxon>Eukaryota</taxon>
        <taxon>Metazoa</taxon>
        <taxon>Spiralia</taxon>
        <taxon>Gnathifera</taxon>
        <taxon>Rotifera</taxon>
        <taxon>Eurotatoria</taxon>
        <taxon>Bdelloidea</taxon>
        <taxon>Philodinida</taxon>
        <taxon>Philodinidae</taxon>
        <taxon>Rotaria</taxon>
    </lineage>
</organism>
<protein>
    <recommendedName>
        <fullName evidence="3">IQ calmodulin-binding motif-containing protein 1</fullName>
    </recommendedName>
</protein>
<dbReference type="Pfam" id="PF00612">
    <property type="entry name" value="IQ"/>
    <property type="match status" value="2"/>
</dbReference>
<evidence type="ECO:0008006" key="3">
    <source>
        <dbReference type="Google" id="ProtNLM"/>
    </source>
</evidence>